<dbReference type="Gene3D" id="2.60.120.920">
    <property type="match status" value="1"/>
</dbReference>
<organism evidence="3 4">
    <name type="scientific">Dreissena polymorpha</name>
    <name type="common">Zebra mussel</name>
    <name type="synonym">Mytilus polymorpha</name>
    <dbReference type="NCBI Taxonomy" id="45954"/>
    <lineage>
        <taxon>Eukaryota</taxon>
        <taxon>Metazoa</taxon>
        <taxon>Spiralia</taxon>
        <taxon>Lophotrochozoa</taxon>
        <taxon>Mollusca</taxon>
        <taxon>Bivalvia</taxon>
        <taxon>Autobranchia</taxon>
        <taxon>Heteroconchia</taxon>
        <taxon>Euheterodonta</taxon>
        <taxon>Imparidentia</taxon>
        <taxon>Neoheterodontei</taxon>
        <taxon>Myida</taxon>
        <taxon>Dreissenoidea</taxon>
        <taxon>Dreissenidae</taxon>
        <taxon>Dreissena</taxon>
    </lineage>
</organism>
<reference evidence="3" key="2">
    <citation type="submission" date="2020-11" db="EMBL/GenBank/DDBJ databases">
        <authorList>
            <person name="McCartney M.A."/>
            <person name="Auch B."/>
            <person name="Kono T."/>
            <person name="Mallez S."/>
            <person name="Becker A."/>
            <person name="Gohl D.M."/>
            <person name="Silverstein K.A.T."/>
            <person name="Koren S."/>
            <person name="Bechman K.B."/>
            <person name="Herman A."/>
            <person name="Abrahante J.E."/>
            <person name="Garbe J."/>
        </authorList>
    </citation>
    <scope>NUCLEOTIDE SEQUENCE</scope>
    <source>
        <strain evidence="3">Duluth1</strain>
        <tissue evidence="3">Whole animal</tissue>
    </source>
</reference>
<keyword evidence="4" id="KW-1185">Reference proteome</keyword>
<evidence type="ECO:0000259" key="2">
    <source>
        <dbReference type="PROSITE" id="PS50188"/>
    </source>
</evidence>
<dbReference type="SUPFAM" id="SSF49899">
    <property type="entry name" value="Concanavalin A-like lectins/glucanases"/>
    <property type="match status" value="1"/>
</dbReference>
<gene>
    <name evidence="3" type="ORF">DPMN_139051</name>
</gene>
<dbReference type="InterPro" id="IPR001870">
    <property type="entry name" value="B30.2/SPRY"/>
</dbReference>
<proteinExistence type="predicted"/>
<sequence length="273" mass="30891">MTSSLKFGAKSPSVPEFESSRPTFINTYPDVKQPSPRKPQSPGGRPIVFGDISCPDFQMDATSAHHEREVSSDGRTLRNKKTDIFGGSTIDLDNGLVQYKGAIGTFAIKDQGKVYFEVDVVYNIQQPLEETWLVFELGLCRLDDVDLHHTVERHEHARSFYVARYPEDGKLTQEFWHNRELLSFSPLSDNSPGIEVRITYGMLVDTKKKKWAIADCNNNKVLHSFEMLDFSEALYPVFGCYNPDLCTVEITLKTGSEITMVPQCIRQPGFRSP</sequence>
<accession>A0A9D4G4Z4</accession>
<dbReference type="InterPro" id="IPR043136">
    <property type="entry name" value="B30.2/SPRY_sf"/>
</dbReference>
<evidence type="ECO:0000256" key="1">
    <source>
        <dbReference type="SAM" id="MobiDB-lite"/>
    </source>
</evidence>
<dbReference type="EMBL" id="JAIWYP010000006">
    <property type="protein sequence ID" value="KAH3810655.1"/>
    <property type="molecule type" value="Genomic_DNA"/>
</dbReference>
<comment type="caution">
    <text evidence="3">The sequence shown here is derived from an EMBL/GenBank/DDBJ whole genome shotgun (WGS) entry which is preliminary data.</text>
</comment>
<dbReference type="PROSITE" id="PS50188">
    <property type="entry name" value="B302_SPRY"/>
    <property type="match status" value="1"/>
</dbReference>
<dbReference type="AlphaFoldDB" id="A0A9D4G4Z4"/>
<feature type="region of interest" description="Disordered" evidence="1">
    <location>
        <begin position="1"/>
        <end position="45"/>
    </location>
</feature>
<reference evidence="3" key="1">
    <citation type="journal article" date="2019" name="bioRxiv">
        <title>The Genome of the Zebra Mussel, Dreissena polymorpha: A Resource for Invasive Species Research.</title>
        <authorList>
            <person name="McCartney M.A."/>
            <person name="Auch B."/>
            <person name="Kono T."/>
            <person name="Mallez S."/>
            <person name="Zhang Y."/>
            <person name="Obille A."/>
            <person name="Becker A."/>
            <person name="Abrahante J.E."/>
            <person name="Garbe J."/>
            <person name="Badalamenti J.P."/>
            <person name="Herman A."/>
            <person name="Mangelson H."/>
            <person name="Liachko I."/>
            <person name="Sullivan S."/>
            <person name="Sone E.D."/>
            <person name="Koren S."/>
            <person name="Silverstein K.A.T."/>
            <person name="Beckman K.B."/>
            <person name="Gohl D.M."/>
        </authorList>
    </citation>
    <scope>NUCLEOTIDE SEQUENCE</scope>
    <source>
        <strain evidence="3">Duluth1</strain>
        <tissue evidence="3">Whole animal</tissue>
    </source>
</reference>
<dbReference type="Proteomes" id="UP000828390">
    <property type="component" value="Unassembled WGS sequence"/>
</dbReference>
<evidence type="ECO:0000313" key="4">
    <source>
        <dbReference type="Proteomes" id="UP000828390"/>
    </source>
</evidence>
<protein>
    <recommendedName>
        <fullName evidence="2">B30.2/SPRY domain-containing protein</fullName>
    </recommendedName>
</protein>
<feature type="domain" description="B30.2/SPRY" evidence="2">
    <location>
        <begin position="37"/>
        <end position="257"/>
    </location>
</feature>
<evidence type="ECO:0000313" key="3">
    <source>
        <dbReference type="EMBL" id="KAH3810655.1"/>
    </source>
</evidence>
<name>A0A9D4G4Z4_DREPO</name>
<dbReference type="InterPro" id="IPR013320">
    <property type="entry name" value="ConA-like_dom_sf"/>
</dbReference>